<dbReference type="InterPro" id="IPR000594">
    <property type="entry name" value="ThiF_NAD_FAD-bd"/>
</dbReference>
<sequence>MVGGNTMSRYARQTTLPEIGEAGQAALRAARVLVVGVGGLGAPVLQYLVGAGIGYLTLVDSDVVSLSNLHRQTLFREEDVGLLKAKVAEETLHRLNADCEISCVTSALTPANAQHLVAQSTLVLDCADSFAASYTLSDFCHATGVPLISASVLGFAGYVAGFCGTAPSLRAVFPDLPDRAATCATAGVMGPVVGMIGAAQAQMAISYLTGQSPSPLGQLLSFDMQNFRTGGFRFDSAPEPRADLGFIAASDLTPTDFVVELRDATEAPIPVTQTAKRLNVAEFAGQHPTPDAGQRAVFTCRSGLRAWQAATHLRTYWTGEISLIAMGDTPHTERQTT</sequence>
<name>A0A126UWP8_9RHOB</name>
<dbReference type="STRING" id="1579316.RC74_03635"/>
<dbReference type="InterPro" id="IPR045886">
    <property type="entry name" value="ThiF/MoeB/HesA"/>
</dbReference>
<reference evidence="3 4" key="1">
    <citation type="submission" date="2016-02" db="EMBL/GenBank/DDBJ databases">
        <title>Complete genome sequence of Halocynthiibacter arcticus PAMC 20958t from arctic marine sediment.</title>
        <authorList>
            <person name="Lee Y.M."/>
            <person name="Baek K."/>
            <person name="Lee H.K."/>
            <person name="Shin S.C."/>
        </authorList>
    </citation>
    <scope>NUCLEOTIDE SEQUENCE [LARGE SCALE GENOMIC DNA]</scope>
    <source>
        <strain evidence="3">PAMC 20958</strain>
    </source>
</reference>
<dbReference type="SUPFAM" id="SSF69572">
    <property type="entry name" value="Activating enzymes of the ubiquitin-like proteins"/>
    <property type="match status" value="1"/>
</dbReference>
<dbReference type="Pfam" id="PF00899">
    <property type="entry name" value="ThiF"/>
    <property type="match status" value="1"/>
</dbReference>
<evidence type="ECO:0000313" key="3">
    <source>
        <dbReference type="EMBL" id="AML50480.1"/>
    </source>
</evidence>
<dbReference type="SUPFAM" id="SSF52821">
    <property type="entry name" value="Rhodanese/Cell cycle control phosphatase"/>
    <property type="match status" value="1"/>
</dbReference>
<keyword evidence="4" id="KW-1185">Reference proteome</keyword>
<accession>A0A126UWP8</accession>
<dbReference type="PANTHER" id="PTHR10953:SF102">
    <property type="entry name" value="ADENYLYLTRANSFERASE AND SULFURTRANSFERASE MOCS3"/>
    <property type="match status" value="1"/>
</dbReference>
<protein>
    <submittedName>
        <fullName evidence="3">Thiamine biosynthesis protein ThiF</fullName>
    </submittedName>
</protein>
<proteinExistence type="inferred from homology"/>
<dbReference type="GO" id="GO:0008641">
    <property type="term" value="F:ubiquitin-like modifier activating enzyme activity"/>
    <property type="evidence" value="ECO:0007669"/>
    <property type="project" value="InterPro"/>
</dbReference>
<organism evidence="3 4">
    <name type="scientific">Falsihalocynthiibacter arcticus</name>
    <dbReference type="NCBI Taxonomy" id="1579316"/>
    <lineage>
        <taxon>Bacteria</taxon>
        <taxon>Pseudomonadati</taxon>
        <taxon>Pseudomonadota</taxon>
        <taxon>Alphaproteobacteria</taxon>
        <taxon>Rhodobacterales</taxon>
        <taxon>Roseobacteraceae</taxon>
        <taxon>Falsihalocynthiibacter</taxon>
    </lineage>
</organism>
<evidence type="ECO:0000259" key="2">
    <source>
        <dbReference type="Pfam" id="PF00899"/>
    </source>
</evidence>
<dbReference type="EMBL" id="CP014327">
    <property type="protein sequence ID" value="AML50480.1"/>
    <property type="molecule type" value="Genomic_DNA"/>
</dbReference>
<dbReference type="Gene3D" id="3.40.50.720">
    <property type="entry name" value="NAD(P)-binding Rossmann-like Domain"/>
    <property type="match status" value="1"/>
</dbReference>
<dbReference type="CDD" id="cd00757">
    <property type="entry name" value="ThiF_MoeB_HesA_family"/>
    <property type="match status" value="1"/>
</dbReference>
<dbReference type="KEGG" id="hat:RC74_03635"/>
<dbReference type="GO" id="GO:0016779">
    <property type="term" value="F:nucleotidyltransferase activity"/>
    <property type="evidence" value="ECO:0007669"/>
    <property type="project" value="TreeGrafter"/>
</dbReference>
<dbReference type="FunFam" id="3.40.50.720:FF:000080">
    <property type="entry name" value="Thiazole biosynthesis adenylyltransferase ThiF"/>
    <property type="match status" value="1"/>
</dbReference>
<evidence type="ECO:0000313" key="4">
    <source>
        <dbReference type="Proteomes" id="UP000070371"/>
    </source>
</evidence>
<dbReference type="GO" id="GO:0005737">
    <property type="term" value="C:cytoplasm"/>
    <property type="evidence" value="ECO:0007669"/>
    <property type="project" value="TreeGrafter"/>
</dbReference>
<gene>
    <name evidence="3" type="ORF">RC74_03635</name>
</gene>
<dbReference type="GO" id="GO:0004792">
    <property type="term" value="F:thiosulfate-cyanide sulfurtransferase activity"/>
    <property type="evidence" value="ECO:0007669"/>
    <property type="project" value="TreeGrafter"/>
</dbReference>
<dbReference type="AlphaFoldDB" id="A0A126UWP8"/>
<comment type="similarity">
    <text evidence="1">Belongs to the HesA/MoeB/ThiF family.</text>
</comment>
<feature type="domain" description="THIF-type NAD/FAD binding fold" evidence="2">
    <location>
        <begin position="10"/>
        <end position="233"/>
    </location>
</feature>
<dbReference type="PANTHER" id="PTHR10953">
    <property type="entry name" value="UBIQUITIN-ACTIVATING ENZYME E1"/>
    <property type="match status" value="1"/>
</dbReference>
<dbReference type="InterPro" id="IPR035985">
    <property type="entry name" value="Ubiquitin-activating_enz"/>
</dbReference>
<dbReference type="OrthoDB" id="9804286at2"/>
<evidence type="ECO:0000256" key="1">
    <source>
        <dbReference type="ARBA" id="ARBA00009919"/>
    </source>
</evidence>
<dbReference type="Proteomes" id="UP000070371">
    <property type="component" value="Chromosome"/>
</dbReference>
<dbReference type="InterPro" id="IPR036873">
    <property type="entry name" value="Rhodanese-like_dom_sf"/>
</dbReference>